<accession>A0A0X8K7E4</accession>
<protein>
    <submittedName>
        <fullName evidence="2">Uncharacterized protein</fullName>
    </submittedName>
</protein>
<keyword evidence="1" id="KW-0812">Transmembrane</keyword>
<keyword evidence="1" id="KW-0472">Membrane</keyword>
<name>A0A0X8K7E4_FAUOS</name>
<dbReference type="EMBL" id="CP024443">
    <property type="protein sequence ID" value="ATR78161.1"/>
    <property type="molecule type" value="Genomic_DNA"/>
</dbReference>
<dbReference type="AlphaFoldDB" id="A0A0X8K7E4"/>
<organism evidence="2 3">
    <name type="scientific">Faucicola osloensis</name>
    <name type="common">Moraxella osloensis</name>
    <dbReference type="NCBI Taxonomy" id="34062"/>
    <lineage>
        <taxon>Bacteria</taxon>
        <taxon>Pseudomonadati</taxon>
        <taxon>Pseudomonadota</taxon>
        <taxon>Gammaproteobacteria</taxon>
        <taxon>Moraxellales</taxon>
        <taxon>Moraxellaceae</taxon>
        <taxon>Faucicola</taxon>
    </lineage>
</organism>
<evidence type="ECO:0000313" key="3">
    <source>
        <dbReference type="Proteomes" id="UP000229340"/>
    </source>
</evidence>
<keyword evidence="1" id="KW-1133">Transmembrane helix</keyword>
<gene>
    <name evidence="2" type="ORF">NP7_02060</name>
</gene>
<dbReference type="Proteomes" id="UP000229340">
    <property type="component" value="Chromosome"/>
</dbReference>
<feature type="transmembrane region" description="Helical" evidence="1">
    <location>
        <begin position="29"/>
        <end position="50"/>
    </location>
</feature>
<evidence type="ECO:0000313" key="2">
    <source>
        <dbReference type="EMBL" id="ATR78161.1"/>
    </source>
</evidence>
<reference evidence="3" key="1">
    <citation type="submission" date="2017-11" db="EMBL/GenBank/DDBJ databases">
        <title>Complete genome sequence of Moraxella osloensis NP7 isolated from human skin.</title>
        <authorList>
            <person name="Lee K."/>
            <person name="Lim J.Y."/>
            <person name="Hwang I."/>
        </authorList>
    </citation>
    <scope>NUCLEOTIDE SEQUENCE [LARGE SCALE GENOMIC DNA]</scope>
    <source>
        <strain evidence="3">NP7</strain>
    </source>
</reference>
<sequence length="152" mass="16674">MLSFFYPNNFVVNDKENTMLTNKIKGKKAAWLGGGVAIIGVLASCAGVAYQSLQNGKLSDIKESIESVPKKTVTLKGTFTQSLEQSEFNDGTTKYHVFDPNNLLAEYAKAQGQTGVSISLPVCIEGRVTEKGRYGHLGKYPYELWVDKICQS</sequence>
<evidence type="ECO:0000256" key="1">
    <source>
        <dbReference type="SAM" id="Phobius"/>
    </source>
</evidence>
<proteinExistence type="predicted"/>
<dbReference type="KEGG" id="mos:AXE82_08985"/>